<dbReference type="PANTHER" id="PTHR30006:SF2">
    <property type="entry name" value="ABC TRANSPORTER SUBSTRATE-BINDING PROTEIN"/>
    <property type="match status" value="1"/>
</dbReference>
<evidence type="ECO:0000256" key="1">
    <source>
        <dbReference type="ARBA" id="ARBA00022729"/>
    </source>
</evidence>
<evidence type="ECO:0008006" key="4">
    <source>
        <dbReference type="Google" id="ProtNLM"/>
    </source>
</evidence>
<comment type="caution">
    <text evidence="2">The sequence shown here is derived from an EMBL/GenBank/DDBJ whole genome shotgun (WGS) entry which is preliminary data.</text>
</comment>
<evidence type="ECO:0000313" key="3">
    <source>
        <dbReference type="Proteomes" id="UP000032233"/>
    </source>
</evidence>
<dbReference type="Gene3D" id="3.40.190.10">
    <property type="entry name" value="Periplasmic binding protein-like II"/>
    <property type="match status" value="2"/>
</dbReference>
<proteinExistence type="predicted"/>
<dbReference type="OrthoDB" id="9766989at2"/>
<dbReference type="GO" id="GO:0030288">
    <property type="term" value="C:outer membrane-bounded periplasmic space"/>
    <property type="evidence" value="ECO:0007669"/>
    <property type="project" value="TreeGrafter"/>
</dbReference>
<reference evidence="2 3" key="1">
    <citation type="submission" date="2013-11" db="EMBL/GenBank/DDBJ databases">
        <title>Metagenomic analysis of a methanogenic consortium involved in long chain n-alkane degradation.</title>
        <authorList>
            <person name="Davidova I.A."/>
            <person name="Callaghan A.V."/>
            <person name="Wawrik B."/>
            <person name="Pruitt S."/>
            <person name="Marks C."/>
            <person name="Duncan K.E."/>
            <person name="Suflita J.M."/>
        </authorList>
    </citation>
    <scope>NUCLEOTIDE SEQUENCE [LARGE SCALE GENOMIC DNA]</scope>
    <source>
        <strain evidence="2 3">SPR</strain>
    </source>
</reference>
<dbReference type="InParanoid" id="A0A0D2HU58"/>
<dbReference type="GO" id="GO:0030976">
    <property type="term" value="F:thiamine pyrophosphate binding"/>
    <property type="evidence" value="ECO:0007669"/>
    <property type="project" value="TreeGrafter"/>
</dbReference>
<dbReference type="AlphaFoldDB" id="A0A0D2HU58"/>
<dbReference type="Proteomes" id="UP000032233">
    <property type="component" value="Unassembled WGS sequence"/>
</dbReference>
<dbReference type="EMBL" id="AZAC01000014">
    <property type="protein sequence ID" value="KIX13988.1"/>
    <property type="molecule type" value="Genomic_DNA"/>
</dbReference>
<name>A0A0D2HU58_9BACT</name>
<accession>A0A0D2HU58</accession>
<dbReference type="SUPFAM" id="SSF53850">
    <property type="entry name" value="Periplasmic binding protein-like II"/>
    <property type="match status" value="1"/>
</dbReference>
<keyword evidence="1" id="KW-0732">Signal</keyword>
<gene>
    <name evidence="2" type="ORF">X474_12935</name>
</gene>
<dbReference type="RefSeq" id="WP_044348953.1">
    <property type="nucleotide sequence ID" value="NZ_AZAC01000014.1"/>
</dbReference>
<dbReference type="PANTHER" id="PTHR30006">
    <property type="entry name" value="THIAMINE-BINDING PERIPLASMIC PROTEIN-RELATED"/>
    <property type="match status" value="1"/>
</dbReference>
<evidence type="ECO:0000313" key="2">
    <source>
        <dbReference type="EMBL" id="KIX13988.1"/>
    </source>
</evidence>
<dbReference type="GO" id="GO:0030975">
    <property type="term" value="F:thiamine binding"/>
    <property type="evidence" value="ECO:0007669"/>
    <property type="project" value="TreeGrafter"/>
</dbReference>
<dbReference type="Pfam" id="PF13343">
    <property type="entry name" value="SBP_bac_6"/>
    <property type="match status" value="1"/>
</dbReference>
<dbReference type="GO" id="GO:0015888">
    <property type="term" value="P:thiamine transport"/>
    <property type="evidence" value="ECO:0007669"/>
    <property type="project" value="TreeGrafter"/>
</dbReference>
<keyword evidence="3" id="KW-1185">Reference proteome</keyword>
<dbReference type="STRING" id="1429043.X474_12935"/>
<sequence>MSSAFVVVPPSVIRKTDTDLNRLFPGLEVQPHHTHGELDTYFREKFGLAEHTADLTVTAYPQAIKQVQKSDIFAPLPDDLPEMRPDLVAKGLKEPSPYYRIISLACAIFVYQKDLPDPPAAWGDLCQSRFQGQFLCPPADTPMPNLFRSVMERHYGEAGALIADTMRADLYPLDINKAVDEKEALAGLAIPSFGRTFRNNNGAMAWPSEGAVPAPLFAFLRKDASRDAVDALRYLMGIEYQTFLSKTGALCPVHPDVPLFKEMQEADGKLLWDGWDAYQELVEICARA</sequence>
<protein>
    <recommendedName>
        <fullName evidence="4">ABC transporter substrate-binding protein</fullName>
    </recommendedName>
</protein>
<organism evidence="2 3">
    <name type="scientific">Dethiosulfatarculus sandiegensis</name>
    <dbReference type="NCBI Taxonomy" id="1429043"/>
    <lineage>
        <taxon>Bacteria</taxon>
        <taxon>Pseudomonadati</taxon>
        <taxon>Thermodesulfobacteriota</taxon>
        <taxon>Desulfarculia</taxon>
        <taxon>Desulfarculales</taxon>
        <taxon>Desulfarculaceae</taxon>
        <taxon>Dethiosulfatarculus</taxon>
    </lineage>
</organism>